<gene>
    <name evidence="2" type="ORF">ALC62_12463</name>
</gene>
<dbReference type="InterPro" id="IPR052709">
    <property type="entry name" value="Transposase-MT_Hybrid"/>
</dbReference>
<keyword evidence="3" id="KW-1185">Reference proteome</keyword>
<sequence>MNKFKRDRTSTCDALRSGRTFKAPEIIDKVHDIVFIDRRVKMRELVEATGISHGTVISILHKQLGMKKLSARMVRRLLTVDHKRDRVTTSKQFLEMFQQPILSMEGKLMSKRPRCPVCIEKGLKPDHRPGSAACRPVAPAPLKIRSRRSPSRDRQQGRKSEEDDRNIVRMPHTALSPETSPEGPATKRSKTGGDAPPPDLLALEPGVVLEEISLTSEGWSLPGWDPRKNPRVKGSSSHDEGAQFGALTLPEEAGSDSCPPESKEPRVVSTYGDSGVPMEEGGDYLPRRYVVQWCG</sequence>
<organism evidence="2 3">
    <name type="scientific">Cyphomyrmex costatus</name>
    <dbReference type="NCBI Taxonomy" id="456900"/>
    <lineage>
        <taxon>Eukaryota</taxon>
        <taxon>Metazoa</taxon>
        <taxon>Ecdysozoa</taxon>
        <taxon>Arthropoda</taxon>
        <taxon>Hexapoda</taxon>
        <taxon>Insecta</taxon>
        <taxon>Pterygota</taxon>
        <taxon>Neoptera</taxon>
        <taxon>Endopterygota</taxon>
        <taxon>Hymenoptera</taxon>
        <taxon>Apocrita</taxon>
        <taxon>Aculeata</taxon>
        <taxon>Formicoidea</taxon>
        <taxon>Formicidae</taxon>
        <taxon>Myrmicinae</taxon>
        <taxon>Cyphomyrmex</taxon>
    </lineage>
</organism>
<reference evidence="2 3" key="1">
    <citation type="submission" date="2016-03" db="EMBL/GenBank/DDBJ databases">
        <title>Cyphomyrmex costatus WGS genome.</title>
        <authorList>
            <person name="Nygaard S."/>
            <person name="Hu H."/>
            <person name="Boomsma J."/>
            <person name="Zhang G."/>
        </authorList>
    </citation>
    <scope>NUCLEOTIDE SEQUENCE [LARGE SCALE GENOMIC DNA]</scope>
    <source>
        <strain evidence="2">MS0001</strain>
        <tissue evidence="2">Whole body</tissue>
    </source>
</reference>
<feature type="region of interest" description="Disordered" evidence="1">
    <location>
        <begin position="218"/>
        <end position="282"/>
    </location>
</feature>
<dbReference type="EMBL" id="KQ978127">
    <property type="protein sequence ID" value="KYM96853.1"/>
    <property type="molecule type" value="Genomic_DNA"/>
</dbReference>
<feature type="region of interest" description="Disordered" evidence="1">
    <location>
        <begin position="122"/>
        <end position="201"/>
    </location>
</feature>
<name>A0A151IB03_9HYME</name>
<dbReference type="STRING" id="456900.A0A151IB03"/>
<accession>A0A151IB03</accession>
<dbReference type="AlphaFoldDB" id="A0A151IB03"/>
<dbReference type="PANTHER" id="PTHR46060">
    <property type="entry name" value="MARINER MOS1 TRANSPOSASE-LIKE PROTEIN"/>
    <property type="match status" value="1"/>
</dbReference>
<feature type="compositionally biased region" description="Basic and acidic residues" evidence="1">
    <location>
        <begin position="150"/>
        <end position="167"/>
    </location>
</feature>
<evidence type="ECO:0000313" key="2">
    <source>
        <dbReference type="EMBL" id="KYM96853.1"/>
    </source>
</evidence>
<protein>
    <submittedName>
        <fullName evidence="2">Uncharacterized protein</fullName>
    </submittedName>
</protein>
<evidence type="ECO:0000313" key="3">
    <source>
        <dbReference type="Proteomes" id="UP000078542"/>
    </source>
</evidence>
<dbReference type="PANTHER" id="PTHR46060:SF1">
    <property type="entry name" value="MARINER MOS1 TRANSPOSASE-LIKE PROTEIN"/>
    <property type="match status" value="1"/>
</dbReference>
<evidence type="ECO:0000256" key="1">
    <source>
        <dbReference type="SAM" id="MobiDB-lite"/>
    </source>
</evidence>
<proteinExistence type="predicted"/>
<dbReference type="Proteomes" id="UP000078542">
    <property type="component" value="Unassembled WGS sequence"/>
</dbReference>